<feature type="transmembrane region" description="Helical" evidence="11">
    <location>
        <begin position="191"/>
        <end position="214"/>
    </location>
</feature>
<dbReference type="InterPro" id="IPR045150">
    <property type="entry name" value="CYB561D1/2"/>
</dbReference>
<dbReference type="PANTHER" id="PTHR15422:SF45">
    <property type="entry name" value="CYTOCHROME B561 DOMAIN-CONTAINING PROTEIN"/>
    <property type="match status" value="1"/>
</dbReference>
<evidence type="ECO:0000256" key="1">
    <source>
        <dbReference type="ARBA" id="ARBA00001970"/>
    </source>
</evidence>
<evidence type="ECO:0000256" key="4">
    <source>
        <dbReference type="ARBA" id="ARBA00022617"/>
    </source>
</evidence>
<evidence type="ECO:0000256" key="3">
    <source>
        <dbReference type="ARBA" id="ARBA00022448"/>
    </source>
</evidence>
<feature type="transmembrane region" description="Helical" evidence="11">
    <location>
        <begin position="21"/>
        <end position="40"/>
    </location>
</feature>
<keyword evidence="9" id="KW-0408">Iron</keyword>
<evidence type="ECO:0000259" key="12">
    <source>
        <dbReference type="Pfam" id="PF03188"/>
    </source>
</evidence>
<keyword evidence="3" id="KW-0813">Transport</keyword>
<feature type="transmembrane region" description="Helical" evidence="11">
    <location>
        <begin position="119"/>
        <end position="145"/>
    </location>
</feature>
<evidence type="ECO:0000256" key="8">
    <source>
        <dbReference type="ARBA" id="ARBA00022989"/>
    </source>
</evidence>
<evidence type="ECO:0000313" key="13">
    <source>
        <dbReference type="EMBL" id="KIM87605.1"/>
    </source>
</evidence>
<keyword evidence="14" id="KW-1185">Reference proteome</keyword>
<feature type="transmembrane region" description="Helical" evidence="11">
    <location>
        <begin position="46"/>
        <end position="68"/>
    </location>
</feature>
<dbReference type="Gene3D" id="1.20.120.1770">
    <property type="match status" value="1"/>
</dbReference>
<evidence type="ECO:0000256" key="11">
    <source>
        <dbReference type="SAM" id="Phobius"/>
    </source>
</evidence>
<dbReference type="PANTHER" id="PTHR15422">
    <property type="entry name" value="OS05G0565100 PROTEIN"/>
    <property type="match status" value="1"/>
</dbReference>
<dbReference type="AlphaFoldDB" id="A0A0C3FTK2"/>
<dbReference type="InterPro" id="IPR006593">
    <property type="entry name" value="Cyt_b561/ferric_Rdtase_TM"/>
</dbReference>
<dbReference type="HOGENOM" id="CLU_090067_0_0_1"/>
<proteinExistence type="predicted"/>
<dbReference type="Proteomes" id="UP000054166">
    <property type="component" value="Unassembled WGS sequence"/>
</dbReference>
<reference evidence="14" key="2">
    <citation type="submission" date="2015-01" db="EMBL/GenBank/DDBJ databases">
        <title>Evolutionary Origins and Diversification of the Mycorrhizal Mutualists.</title>
        <authorList>
            <consortium name="DOE Joint Genome Institute"/>
            <consortium name="Mycorrhizal Genomics Consortium"/>
            <person name="Kohler A."/>
            <person name="Kuo A."/>
            <person name="Nagy L.G."/>
            <person name="Floudas D."/>
            <person name="Copeland A."/>
            <person name="Barry K.W."/>
            <person name="Cichocki N."/>
            <person name="Veneault-Fourrey C."/>
            <person name="LaButti K."/>
            <person name="Lindquist E.A."/>
            <person name="Lipzen A."/>
            <person name="Lundell T."/>
            <person name="Morin E."/>
            <person name="Murat C."/>
            <person name="Riley R."/>
            <person name="Ohm R."/>
            <person name="Sun H."/>
            <person name="Tunlid A."/>
            <person name="Henrissat B."/>
            <person name="Grigoriev I.V."/>
            <person name="Hibbett D.S."/>
            <person name="Martin F."/>
        </authorList>
    </citation>
    <scope>NUCLEOTIDE SEQUENCE [LARGE SCALE GENOMIC DNA]</scope>
    <source>
        <strain evidence="14">F 1598</strain>
    </source>
</reference>
<evidence type="ECO:0000256" key="6">
    <source>
        <dbReference type="ARBA" id="ARBA00022723"/>
    </source>
</evidence>
<dbReference type="InParanoid" id="A0A0C3FTK2"/>
<dbReference type="GO" id="GO:0016020">
    <property type="term" value="C:membrane"/>
    <property type="evidence" value="ECO:0007669"/>
    <property type="project" value="UniProtKB-SubCell"/>
</dbReference>
<accession>A0A0C3FTK2</accession>
<reference evidence="13 14" key="1">
    <citation type="submission" date="2014-04" db="EMBL/GenBank/DDBJ databases">
        <authorList>
            <consortium name="DOE Joint Genome Institute"/>
            <person name="Kuo A."/>
            <person name="Tarkka M."/>
            <person name="Buscot F."/>
            <person name="Kohler A."/>
            <person name="Nagy L.G."/>
            <person name="Floudas D."/>
            <person name="Copeland A."/>
            <person name="Barry K.W."/>
            <person name="Cichocki N."/>
            <person name="Veneault-Fourrey C."/>
            <person name="LaButti K."/>
            <person name="Lindquist E.A."/>
            <person name="Lipzen A."/>
            <person name="Lundell T."/>
            <person name="Morin E."/>
            <person name="Murat C."/>
            <person name="Sun H."/>
            <person name="Tunlid A."/>
            <person name="Henrissat B."/>
            <person name="Grigoriev I.V."/>
            <person name="Hibbett D.S."/>
            <person name="Martin F."/>
            <person name="Nordberg H.P."/>
            <person name="Cantor M.N."/>
            <person name="Hua S.X."/>
        </authorList>
    </citation>
    <scope>NUCLEOTIDE SEQUENCE [LARGE SCALE GENOMIC DNA]</scope>
    <source>
        <strain evidence="13 14">F 1598</strain>
    </source>
</reference>
<feature type="domain" description="Cytochrome b561" evidence="12">
    <location>
        <begin position="52"/>
        <end position="171"/>
    </location>
</feature>
<evidence type="ECO:0000313" key="14">
    <source>
        <dbReference type="Proteomes" id="UP000054166"/>
    </source>
</evidence>
<organism evidence="13 14">
    <name type="scientific">Piloderma croceum (strain F 1598)</name>
    <dbReference type="NCBI Taxonomy" id="765440"/>
    <lineage>
        <taxon>Eukaryota</taxon>
        <taxon>Fungi</taxon>
        <taxon>Dikarya</taxon>
        <taxon>Basidiomycota</taxon>
        <taxon>Agaricomycotina</taxon>
        <taxon>Agaricomycetes</taxon>
        <taxon>Agaricomycetidae</taxon>
        <taxon>Atheliales</taxon>
        <taxon>Atheliaceae</taxon>
        <taxon>Piloderma</taxon>
    </lineage>
</organism>
<keyword evidence="6" id="KW-0479">Metal-binding</keyword>
<dbReference type="GO" id="GO:0046872">
    <property type="term" value="F:metal ion binding"/>
    <property type="evidence" value="ECO:0007669"/>
    <property type="project" value="UniProtKB-KW"/>
</dbReference>
<keyword evidence="10 11" id="KW-0472">Membrane</keyword>
<keyword evidence="8 11" id="KW-1133">Transmembrane helix</keyword>
<evidence type="ECO:0000256" key="5">
    <source>
        <dbReference type="ARBA" id="ARBA00022692"/>
    </source>
</evidence>
<comment type="subcellular location">
    <subcellularLocation>
        <location evidence="2">Membrane</location>
        <topology evidence="2">Multi-pass membrane protein</topology>
    </subcellularLocation>
</comment>
<sequence>MGQEEHQLKPEARKGDTLAKYAALISLLVFLITTWVVVLSNDPKSLGWFTFHPPLQSLSLCFFTYGILTLQPSSQPQTKKAGLARHQVAMLLLGFPAIAVGTSAMIYNKYAHGAPHFTSWHGIFGLVATIWLVLQIVVGGGSVWYGGIVFGGGAKAKAAYKYHRLSGYILLPWLLITVHLAGAWSEWMVGHTAFATSLIAYTIAPAIVLISVYARMRSSKMRFA</sequence>
<feature type="transmembrane region" description="Helical" evidence="11">
    <location>
        <begin position="88"/>
        <end position="107"/>
    </location>
</feature>
<dbReference type="CDD" id="cd08761">
    <property type="entry name" value="Cyt_b561_CYB561D2_like"/>
    <property type="match status" value="1"/>
</dbReference>
<keyword evidence="4" id="KW-0349">Heme</keyword>
<dbReference type="OrthoDB" id="432881at2759"/>
<evidence type="ECO:0000256" key="7">
    <source>
        <dbReference type="ARBA" id="ARBA00022982"/>
    </source>
</evidence>
<dbReference type="EMBL" id="KN832979">
    <property type="protein sequence ID" value="KIM87605.1"/>
    <property type="molecule type" value="Genomic_DNA"/>
</dbReference>
<dbReference type="Pfam" id="PF03188">
    <property type="entry name" value="Cytochrom_B561"/>
    <property type="match status" value="1"/>
</dbReference>
<comment type="cofactor">
    <cofactor evidence="1">
        <name>heme b</name>
        <dbReference type="ChEBI" id="CHEBI:60344"/>
    </cofactor>
</comment>
<keyword evidence="7" id="KW-0249">Electron transport</keyword>
<feature type="transmembrane region" description="Helical" evidence="11">
    <location>
        <begin position="165"/>
        <end position="185"/>
    </location>
</feature>
<evidence type="ECO:0000256" key="2">
    <source>
        <dbReference type="ARBA" id="ARBA00004141"/>
    </source>
</evidence>
<name>A0A0C3FTK2_PILCF</name>
<gene>
    <name evidence="13" type="ORF">PILCRDRAFT_284994</name>
</gene>
<protein>
    <recommendedName>
        <fullName evidence="12">Cytochrome b561 domain-containing protein</fullName>
    </recommendedName>
</protein>
<evidence type="ECO:0000256" key="10">
    <source>
        <dbReference type="ARBA" id="ARBA00023136"/>
    </source>
</evidence>
<keyword evidence="5 11" id="KW-0812">Transmembrane</keyword>
<dbReference type="GO" id="GO:0140575">
    <property type="term" value="F:transmembrane monodehydroascorbate reductase activity"/>
    <property type="evidence" value="ECO:0007669"/>
    <property type="project" value="InterPro"/>
</dbReference>
<evidence type="ECO:0000256" key="9">
    <source>
        <dbReference type="ARBA" id="ARBA00023004"/>
    </source>
</evidence>